<dbReference type="Pfam" id="PF02167">
    <property type="entry name" value="Cytochrom_C1"/>
    <property type="match status" value="1"/>
</dbReference>
<evidence type="ECO:0000256" key="5">
    <source>
        <dbReference type="ARBA" id="ARBA00022723"/>
    </source>
</evidence>
<dbReference type="Gene3D" id="1.20.5.100">
    <property type="entry name" value="Cytochrome c1, transmembrane anchor, C-terminal"/>
    <property type="match status" value="1"/>
</dbReference>
<dbReference type="GO" id="GO:0009055">
    <property type="term" value="F:electron transfer activity"/>
    <property type="evidence" value="ECO:0007669"/>
    <property type="project" value="InterPro"/>
</dbReference>
<feature type="chain" id="PRO_5002736148" description="Cytochrome c1" evidence="11">
    <location>
        <begin position="23"/>
        <end position="297"/>
    </location>
</feature>
<keyword evidence="6 10" id="KW-1133">Transmembrane helix</keyword>
<evidence type="ECO:0000313" key="13">
    <source>
        <dbReference type="EMBL" id="CAK01145.1"/>
    </source>
</evidence>
<comment type="cofactor">
    <cofactor evidence="9">
        <name>heme c</name>
        <dbReference type="ChEBI" id="CHEBI:61717"/>
    </cofactor>
    <text evidence="9">Binds 1 heme c group covalently per subunit.</text>
</comment>
<evidence type="ECO:0000256" key="11">
    <source>
        <dbReference type="SAM" id="SignalP"/>
    </source>
</evidence>
<dbReference type="GO" id="GO:0046872">
    <property type="term" value="F:metal ion binding"/>
    <property type="evidence" value="ECO:0007669"/>
    <property type="project" value="UniProtKB-KW"/>
</dbReference>
<feature type="signal peptide" evidence="11">
    <location>
        <begin position="1"/>
        <end position="22"/>
    </location>
</feature>
<keyword evidence="14" id="KW-1185">Reference proteome</keyword>
<feature type="domain" description="Cytochrome c" evidence="12">
    <location>
        <begin position="60"/>
        <end position="231"/>
    </location>
</feature>
<name>A9IR71_BART1</name>
<keyword evidence="13" id="KW-0560">Oxidoreductase</keyword>
<dbReference type="InterPro" id="IPR009056">
    <property type="entry name" value="Cyt_c-like_dom"/>
</dbReference>
<dbReference type="InterPro" id="IPR002326">
    <property type="entry name" value="Cyt_c1"/>
</dbReference>
<dbReference type="eggNOG" id="COG2857">
    <property type="taxonomic scope" value="Bacteria"/>
</dbReference>
<feature type="binding site" description="covalent" evidence="9">
    <location>
        <position position="73"/>
    </location>
    <ligand>
        <name>heme c</name>
        <dbReference type="ChEBI" id="CHEBI:61717"/>
    </ligand>
</feature>
<dbReference type="GO" id="GO:0016491">
    <property type="term" value="F:oxidoreductase activity"/>
    <property type="evidence" value="ECO:0007669"/>
    <property type="project" value="UniProtKB-KW"/>
</dbReference>
<proteinExistence type="predicted"/>
<organism evidence="13 14">
    <name type="scientific">Bartonella tribocorum (strain DSM 28219 / CCUG 45778 / CIP 105476 / IBS 506)</name>
    <dbReference type="NCBI Taxonomy" id="382640"/>
    <lineage>
        <taxon>Bacteria</taxon>
        <taxon>Pseudomonadati</taxon>
        <taxon>Pseudomonadota</taxon>
        <taxon>Alphaproteobacteria</taxon>
        <taxon>Hyphomicrobiales</taxon>
        <taxon>Bartonellaceae</taxon>
        <taxon>Bartonella</taxon>
    </lineage>
</organism>
<dbReference type="Proteomes" id="UP000001592">
    <property type="component" value="Chromosome"/>
</dbReference>
<dbReference type="GO" id="GO:0020037">
    <property type="term" value="F:heme binding"/>
    <property type="evidence" value="ECO:0007669"/>
    <property type="project" value="InterPro"/>
</dbReference>
<dbReference type="KEGG" id="btr:BT_0720"/>
<keyword evidence="5 9" id="KW-0479">Metal-binding</keyword>
<comment type="subcellular location">
    <subcellularLocation>
        <location evidence="1">Membrane</location>
    </subcellularLocation>
</comment>
<feature type="binding site" description="covalent" evidence="9">
    <location>
        <position position="76"/>
    </location>
    <ligand>
        <name>heme c</name>
        <dbReference type="ChEBI" id="CHEBI:61717"/>
    </ligand>
</feature>
<dbReference type="InterPro" id="IPR036909">
    <property type="entry name" value="Cyt_c-like_dom_sf"/>
</dbReference>
<gene>
    <name evidence="13" type="primary">fbcC</name>
    <name evidence="13" type="ordered locus">BT_0720</name>
</gene>
<accession>A9IR71</accession>
<evidence type="ECO:0000256" key="7">
    <source>
        <dbReference type="ARBA" id="ARBA00023004"/>
    </source>
</evidence>
<evidence type="ECO:0000256" key="10">
    <source>
        <dbReference type="SAM" id="Phobius"/>
    </source>
</evidence>
<feature type="binding site" description="covalent" evidence="9">
    <location>
        <position position="77"/>
    </location>
    <ligand>
        <name>heme c</name>
        <dbReference type="ChEBI" id="CHEBI:61717"/>
    </ligand>
</feature>
<evidence type="ECO:0000256" key="2">
    <source>
        <dbReference type="ARBA" id="ARBA00016165"/>
    </source>
</evidence>
<dbReference type="PANTHER" id="PTHR10266">
    <property type="entry name" value="CYTOCHROME C1"/>
    <property type="match status" value="1"/>
</dbReference>
<evidence type="ECO:0000256" key="1">
    <source>
        <dbReference type="ARBA" id="ARBA00004370"/>
    </source>
</evidence>
<evidence type="ECO:0000256" key="9">
    <source>
        <dbReference type="PIRSR" id="PIRSR602326-1"/>
    </source>
</evidence>
<evidence type="ECO:0000256" key="3">
    <source>
        <dbReference type="ARBA" id="ARBA00022617"/>
    </source>
</evidence>
<dbReference type="RefSeq" id="WP_012231258.1">
    <property type="nucleotide sequence ID" value="NC_010161.1"/>
</dbReference>
<keyword evidence="3 9" id="KW-0349">Heme</keyword>
<dbReference type="HOGENOM" id="CLU_040334_1_2_5"/>
<dbReference type="AlphaFoldDB" id="A9IR71"/>
<dbReference type="PANTHER" id="PTHR10266:SF3">
    <property type="entry name" value="CYTOCHROME C1, HEME PROTEIN, MITOCHONDRIAL"/>
    <property type="match status" value="1"/>
</dbReference>
<evidence type="ECO:0000259" key="12">
    <source>
        <dbReference type="PROSITE" id="PS51007"/>
    </source>
</evidence>
<dbReference type="GO" id="GO:0016020">
    <property type="term" value="C:membrane"/>
    <property type="evidence" value="ECO:0007669"/>
    <property type="project" value="UniProtKB-SubCell"/>
</dbReference>
<evidence type="ECO:0000256" key="4">
    <source>
        <dbReference type="ARBA" id="ARBA00022692"/>
    </source>
</evidence>
<dbReference type="EMBL" id="AM260525">
    <property type="protein sequence ID" value="CAK01145.1"/>
    <property type="molecule type" value="Genomic_DNA"/>
</dbReference>
<keyword evidence="7 9" id="KW-0408">Iron</keyword>
<dbReference type="PRINTS" id="PR00603">
    <property type="entry name" value="CYTOCHROMEC1"/>
</dbReference>
<protein>
    <recommendedName>
        <fullName evidence="2">Cytochrome c1</fullName>
    </recommendedName>
</protein>
<keyword evidence="4 10" id="KW-0812">Transmembrane</keyword>
<evidence type="ECO:0000313" key="14">
    <source>
        <dbReference type="Proteomes" id="UP000001592"/>
    </source>
</evidence>
<evidence type="ECO:0000256" key="8">
    <source>
        <dbReference type="ARBA" id="ARBA00023136"/>
    </source>
</evidence>
<keyword evidence="11" id="KW-0732">Signal</keyword>
<reference evidence="13 14" key="1">
    <citation type="journal article" date="2007" name="Nat. Genet.">
        <title>Genomic analysis of Bartonella identifies type IV secretion systems as host adaptability factors.</title>
        <authorList>
            <person name="Saenz H.L."/>
            <person name="Engel P."/>
            <person name="Stoeckli M.C."/>
            <person name="Lanz C."/>
            <person name="Raddatz G."/>
            <person name="Vayssier-Taussat M."/>
            <person name="Birtles R."/>
            <person name="Schuster S.C."/>
            <person name="Dehio C."/>
        </authorList>
    </citation>
    <scope>NUCLEOTIDE SEQUENCE [LARGE SCALE GENOMIC DNA]</scope>
    <source>
        <strain evidence="14">DSM 28219 / CCUG 45778 / CIP 105476 / IBS 506</strain>
    </source>
</reference>
<sequence>MVNVFVRLVVIIAMSFSAQSLASNISDRSDQEEEFISFPLQIPKKQEWSFSGPFGFYDKAQLRRGLKVYKQVCSSCHGLKYVAFRHLKALGYDQEQIKALAGQYEVRDGPNREGKIFKRAGVSTDYFPSPFMNEEEAKFVLNGSYPPDLSLIARARSVSLPFPALITDILTHYDTAGPDYITALLTGYQEAPKKIEIVDGYWYNPYFIASHSLTMAPPLHDDMIAYEDGTPQTVEHYARDVAAFLMWAADPHMEIRKKTGFRVILFLIIFAGLVYILKNRIWFGLEEETKEEIKRKG</sequence>
<feature type="binding site" description="covalent" evidence="9">
    <location>
        <position position="215"/>
    </location>
    <ligand>
        <name>heme c</name>
        <dbReference type="ChEBI" id="CHEBI:61717"/>
    </ligand>
</feature>
<dbReference type="Gene3D" id="1.10.760.10">
    <property type="entry name" value="Cytochrome c-like domain"/>
    <property type="match status" value="1"/>
</dbReference>
<keyword evidence="8 10" id="KW-0472">Membrane</keyword>
<dbReference type="SUPFAM" id="SSF46626">
    <property type="entry name" value="Cytochrome c"/>
    <property type="match status" value="1"/>
</dbReference>
<feature type="transmembrane region" description="Helical" evidence="10">
    <location>
        <begin position="259"/>
        <end position="277"/>
    </location>
</feature>
<dbReference type="PROSITE" id="PS51007">
    <property type="entry name" value="CYTC"/>
    <property type="match status" value="1"/>
</dbReference>
<evidence type="ECO:0000256" key="6">
    <source>
        <dbReference type="ARBA" id="ARBA00022989"/>
    </source>
</evidence>